<evidence type="ECO:0000256" key="6">
    <source>
        <dbReference type="ARBA" id="ARBA00023136"/>
    </source>
</evidence>
<keyword evidence="4 10" id="KW-1133">Transmembrane helix</keyword>
<dbReference type="InterPro" id="IPR050368">
    <property type="entry name" value="ClC-type_chloride_channel"/>
</dbReference>
<dbReference type="STRING" id="1660.APY09_03815"/>
<dbReference type="GO" id="GO:0005254">
    <property type="term" value="F:chloride channel activity"/>
    <property type="evidence" value="ECO:0007669"/>
    <property type="project" value="UniProtKB-KW"/>
</dbReference>
<evidence type="ECO:0000256" key="8">
    <source>
        <dbReference type="ARBA" id="ARBA00023214"/>
    </source>
</evidence>
<dbReference type="InterPro" id="IPR014743">
    <property type="entry name" value="Cl-channel_core"/>
</dbReference>
<dbReference type="OrthoDB" id="3261015at2"/>
<protein>
    <submittedName>
        <fullName evidence="11">H(+)/Cl(-) exchange transporter ClcA</fullName>
    </submittedName>
</protein>
<evidence type="ECO:0000256" key="9">
    <source>
        <dbReference type="ARBA" id="ARBA00023303"/>
    </source>
</evidence>
<dbReference type="PANTHER" id="PTHR43427:SF6">
    <property type="entry name" value="CHLORIDE CHANNEL PROTEIN CLC-E"/>
    <property type="match status" value="1"/>
</dbReference>
<dbReference type="AlphaFoldDB" id="A0A2X0VQ96"/>
<feature type="transmembrane region" description="Helical" evidence="10">
    <location>
        <begin position="317"/>
        <end position="339"/>
    </location>
</feature>
<feature type="transmembrane region" description="Helical" evidence="10">
    <location>
        <begin position="212"/>
        <end position="235"/>
    </location>
</feature>
<evidence type="ECO:0000256" key="1">
    <source>
        <dbReference type="ARBA" id="ARBA00004141"/>
    </source>
</evidence>
<feature type="transmembrane region" description="Helical" evidence="10">
    <location>
        <begin position="383"/>
        <end position="405"/>
    </location>
</feature>
<dbReference type="RefSeq" id="WP_111824094.1">
    <property type="nucleotide sequence ID" value="NZ_CBDERX010000035.1"/>
</dbReference>
<evidence type="ECO:0000256" key="3">
    <source>
        <dbReference type="ARBA" id="ARBA00022692"/>
    </source>
</evidence>
<feature type="transmembrane region" description="Helical" evidence="10">
    <location>
        <begin position="12"/>
        <end position="38"/>
    </location>
</feature>
<evidence type="ECO:0000256" key="4">
    <source>
        <dbReference type="ARBA" id="ARBA00022989"/>
    </source>
</evidence>
<sequence>MPVSTRRLTAATLFTGVIAGLVGLACKHVLHWIQALAWDMHAGTLLEAASATSPTRRIAVLTLGGLIGALSWFLLFRRNKAITSVSAAVDGTTMPPLRTTWHALTQILIVGLGASLGREVAPREMAAAFSAAVADRLGLTPDDRRIIVASAAGAGLAAVYSIPLSGAIYALEILLVSRSGRAVAPAILTSGIAVLMSTGFTRPEAFYAVPPLTPSLSLTVFAAIAGPLFGAAGWAFKKAVAATSADRPRDWRLLVALPIASLLVGVTSVWVPSVVGNGQASAQTQFDATWAGGAGLAFALAVLLAKTATTLLTIRAGGWGGVLTPAVALGAGLGALIGLPWATAWPGSQIAAFAFLGAAAFLGASMNAPFTGLILVIEFTAQGPTILVPAALAVGGATAATAWLSRRPSLGRNARE</sequence>
<evidence type="ECO:0000256" key="7">
    <source>
        <dbReference type="ARBA" id="ARBA00023173"/>
    </source>
</evidence>
<accession>A0A2X0VQ96</accession>
<gene>
    <name evidence="11" type="primary">clcA_1</name>
    <name evidence="11" type="ORF">NCTC9935_01612</name>
</gene>
<dbReference type="SUPFAM" id="SSF81340">
    <property type="entry name" value="Clc chloride channel"/>
    <property type="match status" value="1"/>
</dbReference>
<dbReference type="Pfam" id="PF00654">
    <property type="entry name" value="Voltage_CLC"/>
    <property type="match status" value="1"/>
</dbReference>
<dbReference type="EMBL" id="UAPR01000006">
    <property type="protein sequence ID" value="SPT56092.1"/>
    <property type="molecule type" value="Genomic_DNA"/>
</dbReference>
<dbReference type="PANTHER" id="PTHR43427">
    <property type="entry name" value="CHLORIDE CHANNEL PROTEIN CLC-E"/>
    <property type="match status" value="1"/>
</dbReference>
<keyword evidence="8" id="KW-0868">Chloride</keyword>
<dbReference type="InterPro" id="IPR001807">
    <property type="entry name" value="ClC"/>
</dbReference>
<comment type="subcellular location">
    <subcellularLocation>
        <location evidence="1">Membrane</location>
        <topology evidence="1">Multi-pass membrane protein</topology>
    </subcellularLocation>
</comment>
<dbReference type="GO" id="GO:0034707">
    <property type="term" value="C:chloride channel complex"/>
    <property type="evidence" value="ECO:0007669"/>
    <property type="project" value="UniProtKB-KW"/>
</dbReference>
<feature type="transmembrane region" description="Helical" evidence="10">
    <location>
        <begin position="351"/>
        <end position="377"/>
    </location>
</feature>
<evidence type="ECO:0000256" key="2">
    <source>
        <dbReference type="ARBA" id="ARBA00022448"/>
    </source>
</evidence>
<keyword evidence="9" id="KW-0407">Ion channel</keyword>
<keyword evidence="6 10" id="KW-0472">Membrane</keyword>
<evidence type="ECO:0000256" key="5">
    <source>
        <dbReference type="ARBA" id="ARBA00023065"/>
    </source>
</evidence>
<reference evidence="11 12" key="1">
    <citation type="submission" date="2018-06" db="EMBL/GenBank/DDBJ databases">
        <authorList>
            <consortium name="Pathogen Informatics"/>
            <person name="Doyle S."/>
        </authorList>
    </citation>
    <scope>NUCLEOTIDE SEQUENCE [LARGE SCALE GENOMIC DNA]</scope>
    <source>
        <strain evidence="11 12">NCTC9935</strain>
    </source>
</reference>
<proteinExistence type="predicted"/>
<evidence type="ECO:0000313" key="12">
    <source>
        <dbReference type="Proteomes" id="UP000250192"/>
    </source>
</evidence>
<keyword evidence="2" id="KW-0813">Transport</keyword>
<dbReference type="PROSITE" id="PS51257">
    <property type="entry name" value="PROKAR_LIPOPROTEIN"/>
    <property type="match status" value="1"/>
</dbReference>
<feature type="transmembrane region" description="Helical" evidence="10">
    <location>
        <begin position="255"/>
        <end position="276"/>
    </location>
</feature>
<feature type="transmembrane region" description="Helical" evidence="10">
    <location>
        <begin position="58"/>
        <end position="76"/>
    </location>
</feature>
<organism evidence="11 12">
    <name type="scientific">Schaalia odontolytica</name>
    <dbReference type="NCBI Taxonomy" id="1660"/>
    <lineage>
        <taxon>Bacteria</taxon>
        <taxon>Bacillati</taxon>
        <taxon>Actinomycetota</taxon>
        <taxon>Actinomycetes</taxon>
        <taxon>Actinomycetales</taxon>
        <taxon>Actinomycetaceae</taxon>
        <taxon>Schaalia</taxon>
    </lineage>
</organism>
<dbReference type="Proteomes" id="UP000250192">
    <property type="component" value="Unassembled WGS sequence"/>
</dbReference>
<evidence type="ECO:0000313" key="11">
    <source>
        <dbReference type="EMBL" id="SPT56092.1"/>
    </source>
</evidence>
<feature type="transmembrane region" description="Helical" evidence="10">
    <location>
        <begin position="146"/>
        <end position="170"/>
    </location>
</feature>
<name>A0A2X0VQ96_9ACTO</name>
<dbReference type="GeneID" id="93757948"/>
<dbReference type="Gene3D" id="1.10.3080.10">
    <property type="entry name" value="Clc chloride channel"/>
    <property type="match status" value="1"/>
</dbReference>
<evidence type="ECO:0000256" key="10">
    <source>
        <dbReference type="SAM" id="Phobius"/>
    </source>
</evidence>
<keyword evidence="12" id="KW-1185">Reference proteome</keyword>
<keyword evidence="5" id="KW-0406">Ion transport</keyword>
<keyword evidence="3 10" id="KW-0812">Transmembrane</keyword>
<keyword evidence="7" id="KW-0869">Chloride channel</keyword>
<dbReference type="PRINTS" id="PR00762">
    <property type="entry name" value="CLCHANNEL"/>
</dbReference>
<feature type="transmembrane region" description="Helical" evidence="10">
    <location>
        <begin position="288"/>
        <end position="305"/>
    </location>
</feature>